<dbReference type="CDD" id="cd04875">
    <property type="entry name" value="ACT_F4HF-DF"/>
    <property type="match status" value="1"/>
</dbReference>
<feature type="active site" evidence="3">
    <location>
        <position position="228"/>
    </location>
</feature>
<dbReference type="HAMAP" id="MF_01927">
    <property type="entry name" value="PurU"/>
    <property type="match status" value="1"/>
</dbReference>
<dbReference type="InterPro" id="IPR004810">
    <property type="entry name" value="PurU"/>
</dbReference>
<comment type="similarity">
    <text evidence="3">Belongs to the PurU family.</text>
</comment>
<dbReference type="EMBL" id="MFJR01000012">
    <property type="protein sequence ID" value="OGG26225.1"/>
    <property type="molecule type" value="Genomic_DNA"/>
</dbReference>
<dbReference type="AlphaFoldDB" id="A0A1F6ANG5"/>
<dbReference type="NCBIfam" id="NF004684">
    <property type="entry name" value="PRK06027.1"/>
    <property type="match status" value="1"/>
</dbReference>
<reference evidence="6 7" key="1">
    <citation type="journal article" date="2016" name="Nat. Commun.">
        <title>Thousands of microbial genomes shed light on interconnected biogeochemical processes in an aquifer system.</title>
        <authorList>
            <person name="Anantharaman K."/>
            <person name="Brown C.T."/>
            <person name="Hug L.A."/>
            <person name="Sharon I."/>
            <person name="Castelle C.J."/>
            <person name="Probst A.J."/>
            <person name="Thomas B.C."/>
            <person name="Singh A."/>
            <person name="Wilkins M.J."/>
            <person name="Karaoz U."/>
            <person name="Brodie E.L."/>
            <person name="Williams K.H."/>
            <person name="Hubbard S.S."/>
            <person name="Banfield J.F."/>
        </authorList>
    </citation>
    <scope>NUCLEOTIDE SEQUENCE [LARGE SCALE GENOMIC DNA]</scope>
</reference>
<keyword evidence="3" id="KW-0658">Purine biosynthesis</keyword>
<comment type="function">
    <text evidence="3">Catalyzes the hydrolysis of 10-formyltetrahydrofolate (formyl-FH4) to formate and tetrahydrofolate (FH4).</text>
</comment>
<evidence type="ECO:0000313" key="6">
    <source>
        <dbReference type="EMBL" id="OGG26225.1"/>
    </source>
</evidence>
<dbReference type="PIRSF" id="PIRSF036480">
    <property type="entry name" value="FormyFH4_hydr"/>
    <property type="match status" value="1"/>
</dbReference>
<dbReference type="GO" id="GO:0006730">
    <property type="term" value="P:one-carbon metabolic process"/>
    <property type="evidence" value="ECO:0007669"/>
    <property type="project" value="UniProtKB-KW"/>
</dbReference>
<dbReference type="SUPFAM" id="SSF55021">
    <property type="entry name" value="ACT-like"/>
    <property type="match status" value="1"/>
</dbReference>
<dbReference type="Gene3D" id="3.30.70.260">
    <property type="match status" value="1"/>
</dbReference>
<feature type="domain" description="ACT" evidence="5">
    <location>
        <begin position="6"/>
        <end position="80"/>
    </location>
</feature>
<dbReference type="UniPathway" id="UPA00074">
    <property type="reaction ID" value="UER00170"/>
</dbReference>
<dbReference type="Pfam" id="PF00551">
    <property type="entry name" value="Formyl_trans_N"/>
    <property type="match status" value="1"/>
</dbReference>
<dbReference type="Pfam" id="PF01842">
    <property type="entry name" value="ACT"/>
    <property type="match status" value="1"/>
</dbReference>
<gene>
    <name evidence="3" type="primary">purU</name>
    <name evidence="6" type="ORF">A2960_04585</name>
</gene>
<dbReference type="GO" id="GO:0006189">
    <property type="term" value="P:'de novo' IMP biosynthetic process"/>
    <property type="evidence" value="ECO:0007669"/>
    <property type="project" value="UniProtKB-UniRule"/>
</dbReference>
<dbReference type="PANTHER" id="PTHR42706">
    <property type="entry name" value="FORMYLTETRAHYDROFOLATE DEFORMYLASE"/>
    <property type="match status" value="1"/>
</dbReference>
<dbReference type="EC" id="3.5.1.10" evidence="3 4"/>
<dbReference type="InterPro" id="IPR041729">
    <property type="entry name" value="Formyl-FH4-Hydrolase_C"/>
</dbReference>
<name>A0A1F6ANG5_9BACT</name>
<keyword evidence="1 3" id="KW-0554">One-carbon metabolism</keyword>
<comment type="pathway">
    <text evidence="3">Purine metabolism; IMP biosynthesis via de novo pathway; formate from 10-formyl-5,6,7,8-tetrahydrofolate: step 1/1.</text>
</comment>
<protein>
    <recommendedName>
        <fullName evidence="3 4">Formyltetrahydrofolate deformylase</fullName>
        <ecNumber evidence="3 4">3.5.1.10</ecNumber>
    </recommendedName>
    <alternativeName>
        <fullName evidence="3">Formyl-FH(4) hydrolase</fullName>
    </alternativeName>
</protein>
<comment type="catalytic activity">
    <reaction evidence="3">
        <text>(6R)-10-formyltetrahydrofolate + H2O = (6S)-5,6,7,8-tetrahydrofolate + formate + H(+)</text>
        <dbReference type="Rhea" id="RHEA:19833"/>
        <dbReference type="ChEBI" id="CHEBI:15377"/>
        <dbReference type="ChEBI" id="CHEBI:15378"/>
        <dbReference type="ChEBI" id="CHEBI:15740"/>
        <dbReference type="ChEBI" id="CHEBI:57453"/>
        <dbReference type="ChEBI" id="CHEBI:195366"/>
        <dbReference type="EC" id="3.5.1.10"/>
    </reaction>
</comment>
<dbReference type="CDD" id="cd08648">
    <property type="entry name" value="FMT_core_Formyl-FH4-Hydrolase_C"/>
    <property type="match status" value="1"/>
</dbReference>
<evidence type="ECO:0000256" key="2">
    <source>
        <dbReference type="ARBA" id="ARBA00022801"/>
    </source>
</evidence>
<evidence type="ECO:0000256" key="4">
    <source>
        <dbReference type="NCBIfam" id="TIGR00655"/>
    </source>
</evidence>
<organism evidence="6 7">
    <name type="scientific">Candidatus Gottesmanbacteria bacterium RIFCSPLOWO2_01_FULL_39_12b</name>
    <dbReference type="NCBI Taxonomy" id="1798388"/>
    <lineage>
        <taxon>Bacteria</taxon>
        <taxon>Candidatus Gottesmaniibacteriota</taxon>
    </lineage>
</organism>
<dbReference type="InterPro" id="IPR002376">
    <property type="entry name" value="Formyl_transf_N"/>
</dbReference>
<dbReference type="Proteomes" id="UP000176609">
    <property type="component" value="Unassembled WGS sequence"/>
</dbReference>
<evidence type="ECO:0000256" key="1">
    <source>
        <dbReference type="ARBA" id="ARBA00022563"/>
    </source>
</evidence>
<dbReference type="InterPro" id="IPR044074">
    <property type="entry name" value="PurU_ACT"/>
</dbReference>
<accession>A0A1F6ANG5</accession>
<sequence length="284" mass="33118">MKNTATLLISCPDRKGIVATVANFLYRNGGNILHADQHLDRNLGLFFTRIEWDMTDFKLTKKDIVKKFTPTARDFKMEWRLEYSNYLPKVAILVSKEEHCLSDLLSRYKNREISCLIPFVFSNHSNVKDLVEFYGIKFPHMPINGSNRKSVEEFILKLLDKDSIDLVVLAKYMQILSPDFIHRYKNRIINIHHSFLPSFIGAKPYHQAYQRGVKIIGATSHYVTEELDNGPIIEQDIIRISHRDTVERLISKGKDLEKIVLSRAVRWHLENRILIYGNKTVVFD</sequence>
<dbReference type="InterPro" id="IPR002912">
    <property type="entry name" value="ACT_dom"/>
</dbReference>
<dbReference type="NCBIfam" id="TIGR00655">
    <property type="entry name" value="PurU"/>
    <property type="match status" value="1"/>
</dbReference>
<evidence type="ECO:0000256" key="3">
    <source>
        <dbReference type="HAMAP-Rule" id="MF_01927"/>
    </source>
</evidence>
<dbReference type="PRINTS" id="PR01575">
    <property type="entry name" value="FFH4HYDRLASE"/>
</dbReference>
<dbReference type="InterPro" id="IPR045865">
    <property type="entry name" value="ACT-like_dom_sf"/>
</dbReference>
<dbReference type="SUPFAM" id="SSF53328">
    <property type="entry name" value="Formyltransferase"/>
    <property type="match status" value="1"/>
</dbReference>
<dbReference type="PROSITE" id="PS51671">
    <property type="entry name" value="ACT"/>
    <property type="match status" value="1"/>
</dbReference>
<proteinExistence type="inferred from homology"/>
<dbReference type="InterPro" id="IPR036477">
    <property type="entry name" value="Formyl_transf_N_sf"/>
</dbReference>
<dbReference type="PANTHER" id="PTHR42706:SF1">
    <property type="entry name" value="FORMYLTETRAHYDROFOLATE DEFORMYLASE 2, MITOCHONDRIAL"/>
    <property type="match status" value="1"/>
</dbReference>
<comment type="caution">
    <text evidence="6">The sequence shown here is derived from an EMBL/GenBank/DDBJ whole genome shotgun (WGS) entry which is preliminary data.</text>
</comment>
<dbReference type="GO" id="GO:0008864">
    <property type="term" value="F:formyltetrahydrofolate deformylase activity"/>
    <property type="evidence" value="ECO:0007669"/>
    <property type="project" value="UniProtKB-UniRule"/>
</dbReference>
<evidence type="ECO:0000259" key="5">
    <source>
        <dbReference type="PROSITE" id="PS51671"/>
    </source>
</evidence>
<evidence type="ECO:0000313" key="7">
    <source>
        <dbReference type="Proteomes" id="UP000176609"/>
    </source>
</evidence>
<dbReference type="Gene3D" id="3.40.50.170">
    <property type="entry name" value="Formyl transferase, N-terminal domain"/>
    <property type="match status" value="1"/>
</dbReference>
<keyword evidence="2 3" id="KW-0378">Hydrolase</keyword>